<proteinExistence type="predicted"/>
<feature type="transmembrane region" description="Helical" evidence="1">
    <location>
        <begin position="105"/>
        <end position="126"/>
    </location>
</feature>
<gene>
    <name evidence="2" type="ORF">TUBRATIS_16100</name>
</gene>
<protein>
    <submittedName>
        <fullName evidence="2">Uncharacterized protein</fullName>
    </submittedName>
</protein>
<feature type="transmembrane region" description="Helical" evidence="1">
    <location>
        <begin position="210"/>
        <end position="230"/>
    </location>
</feature>
<name>A0A437AL68_9MICR</name>
<feature type="transmembrane region" description="Helical" evidence="1">
    <location>
        <begin position="138"/>
        <end position="163"/>
    </location>
</feature>
<accession>A0A437AL68</accession>
<dbReference type="AlphaFoldDB" id="A0A437AL68"/>
<feature type="transmembrane region" description="Helical" evidence="1">
    <location>
        <begin position="183"/>
        <end position="203"/>
    </location>
</feature>
<organism evidence="2 3">
    <name type="scientific">Tubulinosema ratisbonensis</name>
    <dbReference type="NCBI Taxonomy" id="291195"/>
    <lineage>
        <taxon>Eukaryota</taxon>
        <taxon>Fungi</taxon>
        <taxon>Fungi incertae sedis</taxon>
        <taxon>Microsporidia</taxon>
        <taxon>Tubulinosematoidea</taxon>
        <taxon>Tubulinosematidae</taxon>
        <taxon>Tubulinosema</taxon>
    </lineage>
</organism>
<reference evidence="2 3" key="1">
    <citation type="submission" date="2018-10" db="EMBL/GenBank/DDBJ databases">
        <title>Draft genome sequence of the microsporidian Tubulinosema ratisbonensis.</title>
        <authorList>
            <person name="Polonais V."/>
            <person name="Peyretaillade E."/>
            <person name="Niehus S."/>
            <person name="Wawrzyniak I."/>
            <person name="Franchet A."/>
            <person name="Gaspin C."/>
            <person name="Reichstadt M."/>
            <person name="Belser C."/>
            <person name="Labadie K."/>
            <person name="Delbac F."/>
            <person name="Ferrandon D."/>
        </authorList>
    </citation>
    <scope>NUCLEOTIDE SEQUENCE [LARGE SCALE GENOMIC DNA]</scope>
    <source>
        <strain evidence="2 3">Franzen</strain>
    </source>
</reference>
<evidence type="ECO:0000256" key="1">
    <source>
        <dbReference type="SAM" id="Phobius"/>
    </source>
</evidence>
<feature type="transmembrane region" description="Helical" evidence="1">
    <location>
        <begin position="250"/>
        <end position="268"/>
    </location>
</feature>
<keyword evidence="1" id="KW-0472">Membrane</keyword>
<evidence type="ECO:0000313" key="3">
    <source>
        <dbReference type="Proteomes" id="UP000282876"/>
    </source>
</evidence>
<dbReference type="EMBL" id="RCSS01000370">
    <property type="protein sequence ID" value="RVD91915.1"/>
    <property type="molecule type" value="Genomic_DNA"/>
</dbReference>
<sequence>MTNSKKKVRKKSYSSYKHRKPITNCQLDNPDNKIAYFFYIVNEYLQTLFISYFILKIYPLISYVYYAIIYITLKTINLFISFKIYKKHYVIYNWLLRLRFYFDDVTKLTFIGMFSFFCIKQLIRIFKFCISELDSTTFAVLLIVLICSLIFVYLFVKIIFYYFKHAYFFSKHTIIEIYRFLHFRIMILSFIYLILFISIEILFLQSIFIFGMLILLLLIIFVAIIFPLFLFKGLHFRMDLFDDILFESSFLLFFCYLINLLVFCEFVLSKCKDRGKIVFYLFDKMTYLDERMWMHRWIDDNY</sequence>
<evidence type="ECO:0000313" key="2">
    <source>
        <dbReference type="EMBL" id="RVD91915.1"/>
    </source>
</evidence>
<dbReference type="Proteomes" id="UP000282876">
    <property type="component" value="Unassembled WGS sequence"/>
</dbReference>
<comment type="caution">
    <text evidence="2">The sequence shown here is derived from an EMBL/GenBank/DDBJ whole genome shotgun (WGS) entry which is preliminary data.</text>
</comment>
<keyword evidence="1" id="KW-1133">Transmembrane helix</keyword>
<dbReference type="VEuPathDB" id="MicrosporidiaDB:TUBRATIS_16100"/>
<keyword evidence="1" id="KW-0812">Transmembrane</keyword>
<keyword evidence="3" id="KW-1185">Reference proteome</keyword>